<evidence type="ECO:0000313" key="6">
    <source>
        <dbReference type="Proteomes" id="UP000319732"/>
    </source>
</evidence>
<dbReference type="InterPro" id="IPR000014">
    <property type="entry name" value="PAS"/>
</dbReference>
<dbReference type="NCBIfam" id="TIGR00254">
    <property type="entry name" value="GGDEF"/>
    <property type="match status" value="1"/>
</dbReference>
<dbReference type="SMART" id="SM00267">
    <property type="entry name" value="GGDEF"/>
    <property type="match status" value="1"/>
</dbReference>
<dbReference type="CDD" id="cd01949">
    <property type="entry name" value="GGDEF"/>
    <property type="match status" value="1"/>
</dbReference>
<protein>
    <recommendedName>
        <fullName evidence="1">diguanylate cyclase</fullName>
        <ecNumber evidence="1">2.7.7.65</ecNumber>
    </recommendedName>
</protein>
<dbReference type="GO" id="GO:1902201">
    <property type="term" value="P:negative regulation of bacterial-type flagellum-dependent cell motility"/>
    <property type="evidence" value="ECO:0007669"/>
    <property type="project" value="TreeGrafter"/>
</dbReference>
<dbReference type="Proteomes" id="UP000319732">
    <property type="component" value="Unassembled WGS sequence"/>
</dbReference>
<keyword evidence="2" id="KW-0472">Membrane</keyword>
<dbReference type="NCBIfam" id="TIGR00229">
    <property type="entry name" value="sensory_box"/>
    <property type="match status" value="1"/>
</dbReference>
<feature type="domain" description="PAC" evidence="3">
    <location>
        <begin position="381"/>
        <end position="433"/>
    </location>
</feature>
<accession>A0A545SMQ6</accession>
<dbReference type="EC" id="2.7.7.65" evidence="1"/>
<evidence type="ECO:0000256" key="1">
    <source>
        <dbReference type="ARBA" id="ARBA00012528"/>
    </source>
</evidence>
<keyword evidence="2" id="KW-0812">Transmembrane</keyword>
<feature type="transmembrane region" description="Helical" evidence="2">
    <location>
        <begin position="225"/>
        <end position="248"/>
    </location>
</feature>
<dbReference type="PANTHER" id="PTHR45138:SF24">
    <property type="entry name" value="DIGUANYLATE CYCLASE DGCC-RELATED"/>
    <property type="match status" value="1"/>
</dbReference>
<dbReference type="InterPro" id="IPR035965">
    <property type="entry name" value="PAS-like_dom_sf"/>
</dbReference>
<dbReference type="SMART" id="SM00091">
    <property type="entry name" value="PAS"/>
    <property type="match status" value="1"/>
</dbReference>
<evidence type="ECO:0000256" key="2">
    <source>
        <dbReference type="SAM" id="Phobius"/>
    </source>
</evidence>
<dbReference type="InterPro" id="IPR043128">
    <property type="entry name" value="Rev_trsase/Diguanyl_cyclase"/>
</dbReference>
<proteinExistence type="predicted"/>
<dbReference type="InterPro" id="IPR000160">
    <property type="entry name" value="GGDEF_dom"/>
</dbReference>
<dbReference type="InterPro" id="IPR000700">
    <property type="entry name" value="PAS-assoc_C"/>
</dbReference>
<dbReference type="PANTHER" id="PTHR45138">
    <property type="entry name" value="REGULATORY COMPONENTS OF SENSORY TRANSDUCTION SYSTEM"/>
    <property type="match status" value="1"/>
</dbReference>
<feature type="transmembrane region" description="Helical" evidence="2">
    <location>
        <begin position="42"/>
        <end position="63"/>
    </location>
</feature>
<keyword evidence="6" id="KW-1185">Reference proteome</keyword>
<reference evidence="5 6" key="1">
    <citation type="submission" date="2019-06" db="EMBL/GenBank/DDBJ databases">
        <title>Whole genome sequence for Cellvibrionaceae sp. R142.</title>
        <authorList>
            <person name="Wang G."/>
        </authorList>
    </citation>
    <scope>NUCLEOTIDE SEQUENCE [LARGE SCALE GENOMIC DNA]</scope>
    <source>
        <strain evidence="5 6">R142</strain>
    </source>
</reference>
<dbReference type="Gene3D" id="3.30.450.20">
    <property type="entry name" value="PAS domain"/>
    <property type="match status" value="1"/>
</dbReference>
<evidence type="ECO:0000313" key="5">
    <source>
        <dbReference type="EMBL" id="TQV66290.1"/>
    </source>
</evidence>
<dbReference type="InterPro" id="IPR013656">
    <property type="entry name" value="PAS_4"/>
</dbReference>
<dbReference type="GO" id="GO:0005886">
    <property type="term" value="C:plasma membrane"/>
    <property type="evidence" value="ECO:0007669"/>
    <property type="project" value="TreeGrafter"/>
</dbReference>
<dbReference type="SUPFAM" id="SSF55073">
    <property type="entry name" value="Nucleotide cyclase"/>
    <property type="match status" value="1"/>
</dbReference>
<dbReference type="PROSITE" id="PS50113">
    <property type="entry name" value="PAC"/>
    <property type="match status" value="1"/>
</dbReference>
<comment type="caution">
    <text evidence="5">The sequence shown here is derived from an EMBL/GenBank/DDBJ whole genome shotgun (WGS) entry which is preliminary data.</text>
</comment>
<dbReference type="CDD" id="cd00130">
    <property type="entry name" value="PAS"/>
    <property type="match status" value="1"/>
</dbReference>
<organism evidence="5 6">
    <name type="scientific">Exilibacterium tricleocarpae</name>
    <dbReference type="NCBI Taxonomy" id="2591008"/>
    <lineage>
        <taxon>Bacteria</taxon>
        <taxon>Pseudomonadati</taxon>
        <taxon>Pseudomonadota</taxon>
        <taxon>Gammaproteobacteria</taxon>
        <taxon>Cellvibrionales</taxon>
        <taxon>Cellvibrionaceae</taxon>
        <taxon>Exilibacterium</taxon>
    </lineage>
</organism>
<dbReference type="SUPFAM" id="SSF55785">
    <property type="entry name" value="PYP-like sensor domain (PAS domain)"/>
    <property type="match status" value="1"/>
</dbReference>
<feature type="domain" description="GGDEF" evidence="4">
    <location>
        <begin position="465"/>
        <end position="593"/>
    </location>
</feature>
<dbReference type="Pfam" id="PF08448">
    <property type="entry name" value="PAS_4"/>
    <property type="match status" value="1"/>
</dbReference>
<dbReference type="Pfam" id="PF00990">
    <property type="entry name" value="GGDEF"/>
    <property type="match status" value="1"/>
</dbReference>
<dbReference type="GO" id="GO:0043709">
    <property type="term" value="P:cell adhesion involved in single-species biofilm formation"/>
    <property type="evidence" value="ECO:0007669"/>
    <property type="project" value="TreeGrafter"/>
</dbReference>
<dbReference type="InterPro" id="IPR029787">
    <property type="entry name" value="Nucleotide_cyclase"/>
</dbReference>
<evidence type="ECO:0000259" key="3">
    <source>
        <dbReference type="PROSITE" id="PS50113"/>
    </source>
</evidence>
<dbReference type="GO" id="GO:0052621">
    <property type="term" value="F:diguanylate cyclase activity"/>
    <property type="evidence" value="ECO:0007669"/>
    <property type="project" value="UniProtKB-EC"/>
</dbReference>
<evidence type="ECO:0000259" key="4">
    <source>
        <dbReference type="PROSITE" id="PS50887"/>
    </source>
</evidence>
<dbReference type="OrthoDB" id="9812260at2"/>
<sequence>MAVSAMCLIPTSTTGGFFVKYGTASQKGHRFNVFGHSLRTRIALALLSLVLVVLLNSALAWFFHARYAAATEELFSRDLVRIDYANALLVEAERLETTGVRLLRTVQFATLEELFDRLVAHVERLNQTTFELVRGEPSVDSIRLYRATQNVLASANLVFQLRSSHLGAERRGVEPTASDSAALTDMYRQMLADLRELTGLTTAVQEYIYSQSRYKFERVARQHRVWVWISWILAAGALLLALIGGWWYTGRRVIERLAVIRAALTANPAAGGNCELPVHGRDEIAALARSAEEALQASNQLAQQGDQLRDFARSAADWFWEFNREYCFTHLSPAFFEVTGLAPETVIGRSINSLFKDTRVAVPAAVLRKARRYVLRRNAFRDLLMEYRQREDSVRFYRLTGVPRWRDNGDFAGFRGTAIDVTEEILARRRLEVEAVTDPLTGVHNRRRFMELCAQEFARWLRSPRPLCLAILEIDHLKAINDQYGYLERDATLIKFASVARDMVRQADIFGRLGGEEFGLLIPDTDLVAAEVFLQRIRSAARSIDQLPSPPLALNIGVVEINGGDTSVQALLRRADNALRQAKKPDHNRAGNP</sequence>
<gene>
    <name evidence="5" type="ORF">FKG94_27225</name>
</gene>
<keyword evidence="2" id="KW-1133">Transmembrane helix</keyword>
<dbReference type="InterPro" id="IPR050469">
    <property type="entry name" value="Diguanylate_Cyclase"/>
</dbReference>
<dbReference type="EMBL" id="VHSG01000042">
    <property type="protein sequence ID" value="TQV66290.1"/>
    <property type="molecule type" value="Genomic_DNA"/>
</dbReference>
<dbReference type="AlphaFoldDB" id="A0A545SMQ6"/>
<name>A0A545SMQ6_9GAMM</name>
<dbReference type="Gene3D" id="3.30.70.270">
    <property type="match status" value="1"/>
</dbReference>
<dbReference type="PROSITE" id="PS50887">
    <property type="entry name" value="GGDEF"/>
    <property type="match status" value="1"/>
</dbReference>